<evidence type="ECO:0000256" key="9">
    <source>
        <dbReference type="SAM" id="Phobius"/>
    </source>
</evidence>
<keyword evidence="3" id="KW-0813">Transport</keyword>
<comment type="subcellular location">
    <subcellularLocation>
        <location evidence="1">Cell membrane</location>
        <topology evidence="1">Multi-pass membrane protein</topology>
    </subcellularLocation>
</comment>
<protein>
    <submittedName>
        <fullName evidence="10">BCCT family transporter</fullName>
    </submittedName>
</protein>
<dbReference type="NCBIfam" id="TIGR00842">
    <property type="entry name" value="bcct"/>
    <property type="match status" value="1"/>
</dbReference>
<dbReference type="Proteomes" id="UP001595851">
    <property type="component" value="Unassembled WGS sequence"/>
</dbReference>
<evidence type="ECO:0000256" key="2">
    <source>
        <dbReference type="ARBA" id="ARBA00005658"/>
    </source>
</evidence>
<proteinExistence type="inferred from homology"/>
<evidence type="ECO:0000256" key="6">
    <source>
        <dbReference type="ARBA" id="ARBA00022989"/>
    </source>
</evidence>
<keyword evidence="7 9" id="KW-0472">Membrane</keyword>
<dbReference type="RefSeq" id="WP_379535041.1">
    <property type="nucleotide sequence ID" value="NZ_JBHSBI010000042.1"/>
</dbReference>
<evidence type="ECO:0000256" key="1">
    <source>
        <dbReference type="ARBA" id="ARBA00004651"/>
    </source>
</evidence>
<feature type="transmembrane region" description="Helical" evidence="9">
    <location>
        <begin position="212"/>
        <end position="233"/>
    </location>
</feature>
<feature type="transmembrane region" description="Helical" evidence="9">
    <location>
        <begin position="343"/>
        <end position="360"/>
    </location>
</feature>
<feature type="transmembrane region" description="Helical" evidence="9">
    <location>
        <begin position="253"/>
        <end position="273"/>
    </location>
</feature>
<name>A0ABV8GQR3_9ACTN</name>
<dbReference type="PANTHER" id="PTHR30047">
    <property type="entry name" value="HIGH-AFFINITY CHOLINE TRANSPORT PROTEIN-RELATED"/>
    <property type="match status" value="1"/>
</dbReference>
<keyword evidence="11" id="KW-1185">Reference proteome</keyword>
<evidence type="ECO:0000256" key="5">
    <source>
        <dbReference type="ARBA" id="ARBA00022692"/>
    </source>
</evidence>
<reference evidence="11" key="1">
    <citation type="journal article" date="2019" name="Int. J. Syst. Evol. Microbiol.">
        <title>The Global Catalogue of Microorganisms (GCM) 10K type strain sequencing project: providing services to taxonomists for standard genome sequencing and annotation.</title>
        <authorList>
            <consortium name="The Broad Institute Genomics Platform"/>
            <consortium name="The Broad Institute Genome Sequencing Center for Infectious Disease"/>
            <person name="Wu L."/>
            <person name="Ma J."/>
        </authorList>
    </citation>
    <scope>NUCLEOTIDE SEQUENCE [LARGE SCALE GENOMIC DNA]</scope>
    <source>
        <strain evidence="11">TBRC 1276</strain>
    </source>
</reference>
<dbReference type="InterPro" id="IPR000060">
    <property type="entry name" value="BCCT_transptr"/>
</dbReference>
<keyword evidence="4" id="KW-1003">Cell membrane</keyword>
<evidence type="ECO:0000256" key="7">
    <source>
        <dbReference type="ARBA" id="ARBA00023136"/>
    </source>
</evidence>
<evidence type="ECO:0000256" key="3">
    <source>
        <dbReference type="ARBA" id="ARBA00022448"/>
    </source>
</evidence>
<feature type="transmembrane region" description="Helical" evidence="9">
    <location>
        <begin position="166"/>
        <end position="184"/>
    </location>
</feature>
<gene>
    <name evidence="10" type="ORF">ACFOY2_48965</name>
</gene>
<feature type="transmembrane region" description="Helical" evidence="9">
    <location>
        <begin position="29"/>
        <end position="48"/>
    </location>
</feature>
<dbReference type="Pfam" id="PF02028">
    <property type="entry name" value="BCCT"/>
    <property type="match status" value="1"/>
</dbReference>
<comment type="similarity">
    <text evidence="2">Belongs to the BCCT transporter (TC 2.A.15) family.</text>
</comment>
<evidence type="ECO:0000256" key="4">
    <source>
        <dbReference type="ARBA" id="ARBA00022475"/>
    </source>
</evidence>
<feature type="region of interest" description="Disordered" evidence="8">
    <location>
        <begin position="559"/>
        <end position="581"/>
    </location>
</feature>
<keyword evidence="6 9" id="KW-1133">Transmembrane helix</keyword>
<feature type="transmembrane region" description="Helical" evidence="9">
    <location>
        <begin position="465"/>
        <end position="486"/>
    </location>
</feature>
<comment type="caution">
    <text evidence="10">The sequence shown here is derived from an EMBL/GenBank/DDBJ whole genome shotgun (WGS) entry which is preliminary data.</text>
</comment>
<organism evidence="10 11">
    <name type="scientific">Nonomuraea purpurea</name>
    <dbReference type="NCBI Taxonomy" id="1849276"/>
    <lineage>
        <taxon>Bacteria</taxon>
        <taxon>Bacillati</taxon>
        <taxon>Actinomycetota</taxon>
        <taxon>Actinomycetes</taxon>
        <taxon>Streptosporangiales</taxon>
        <taxon>Streptosporangiaceae</taxon>
        <taxon>Nonomuraea</taxon>
    </lineage>
</organism>
<accession>A0ABV8GQR3</accession>
<feature type="transmembrane region" description="Helical" evidence="9">
    <location>
        <begin position="498"/>
        <end position="518"/>
    </location>
</feature>
<dbReference type="EMBL" id="JBHSBI010000042">
    <property type="protein sequence ID" value="MFC4015221.1"/>
    <property type="molecule type" value="Genomic_DNA"/>
</dbReference>
<feature type="transmembrane region" description="Helical" evidence="9">
    <location>
        <begin position="422"/>
        <end position="444"/>
    </location>
</feature>
<evidence type="ECO:0000313" key="11">
    <source>
        <dbReference type="Proteomes" id="UP001595851"/>
    </source>
</evidence>
<evidence type="ECO:0000256" key="8">
    <source>
        <dbReference type="SAM" id="MobiDB-lite"/>
    </source>
</evidence>
<keyword evidence="5 9" id="KW-0812">Transmembrane</keyword>
<feature type="transmembrane region" description="Helical" evidence="9">
    <location>
        <begin position="285"/>
        <end position="308"/>
    </location>
</feature>
<evidence type="ECO:0000313" key="10">
    <source>
        <dbReference type="EMBL" id="MFC4015221.1"/>
    </source>
</evidence>
<dbReference type="PANTHER" id="PTHR30047:SF7">
    <property type="entry name" value="HIGH-AFFINITY CHOLINE TRANSPORT PROTEIN"/>
    <property type="match status" value="1"/>
</dbReference>
<feature type="transmembrane region" description="Helical" evidence="9">
    <location>
        <begin position="68"/>
        <end position="88"/>
    </location>
</feature>
<feature type="transmembrane region" description="Helical" evidence="9">
    <location>
        <begin position="108"/>
        <end position="128"/>
    </location>
</feature>
<sequence>MGREKQDTDDKIMETSGGLKAALPPRTDWVVFGVTAALTLAFVVWGAAGTDSLESVSTSLLNGTMHNLGWAFVLAASGFVVFVLWLAFSKYGKITLGEEGEKPEFRAVSWIAMMFSAGMGIGLMFYGVNEPLTHFAEPPPGTHAATAPAPERMETSLATTLFHWTLHPWAIYAVVGLAIAYSCYRRGRRQTISAVFTPLIGARHANGGVGKVIDILAIFATLFGSAASLGLGALQIGSGVTKVGWMSEVGEGLLIVIIVVLTLAFVLSAVSGVEKGVQWLSNINMVLALGLVLFVFVAGPTVLILNLLPTSIGSFIGDLAQMAARTEATGGDEVASWLSGWSVFYWAWWISWTPFVGMFIARISKGRTIRQFVGGVILVPSVVSLVWFAIFGGTAMQLEAGGAGLTQEATAEGQLFAMLNEYPVVGITTLVVMILVGIFFVSGADAASIVMGTLSQRGSMEPTRVMVIVWGVLTGAVAAIMLLLGGGGDAALTGLKNLTILAAVPFMLVMVGLCWALTRDLRQDPLILRGQRGEEAVESAVITGHELYDGDFELGVVPTNGNGNGTEDADDKAVVSGAHKE</sequence>
<feature type="transmembrane region" description="Helical" evidence="9">
    <location>
        <begin position="372"/>
        <end position="390"/>
    </location>
</feature>